<accession>A0A9N9ZEN7</accession>
<evidence type="ECO:0008006" key="4">
    <source>
        <dbReference type="Google" id="ProtNLM"/>
    </source>
</evidence>
<evidence type="ECO:0000313" key="2">
    <source>
        <dbReference type="EMBL" id="CAH0053870.1"/>
    </source>
</evidence>
<evidence type="ECO:0000256" key="1">
    <source>
        <dbReference type="SAM" id="SignalP"/>
    </source>
</evidence>
<dbReference type="EMBL" id="CABFOC020000045">
    <property type="protein sequence ID" value="CAH0053870.1"/>
    <property type="molecule type" value="Genomic_DNA"/>
</dbReference>
<feature type="non-terminal residue" evidence="2">
    <location>
        <position position="1"/>
    </location>
</feature>
<comment type="caution">
    <text evidence="2">The sequence shown here is derived from an EMBL/GenBank/DDBJ whole genome shotgun (WGS) entry which is preliminary data.</text>
</comment>
<dbReference type="Proteomes" id="UP000775872">
    <property type="component" value="Unassembled WGS sequence"/>
</dbReference>
<evidence type="ECO:0000313" key="3">
    <source>
        <dbReference type="Proteomes" id="UP000775872"/>
    </source>
</evidence>
<keyword evidence="3" id="KW-1185">Reference proteome</keyword>
<proteinExistence type="predicted"/>
<keyword evidence="1" id="KW-0732">Signal</keyword>
<organism evidence="2 3">
    <name type="scientific">Clonostachys solani</name>
    <dbReference type="NCBI Taxonomy" id="160281"/>
    <lineage>
        <taxon>Eukaryota</taxon>
        <taxon>Fungi</taxon>
        <taxon>Dikarya</taxon>
        <taxon>Ascomycota</taxon>
        <taxon>Pezizomycotina</taxon>
        <taxon>Sordariomycetes</taxon>
        <taxon>Hypocreomycetidae</taxon>
        <taxon>Hypocreales</taxon>
        <taxon>Bionectriaceae</taxon>
        <taxon>Clonostachys</taxon>
    </lineage>
</organism>
<sequence length="121" mass="13519">MRTPPSMAISSFMALCAWVHAFGVGTSTTVIFECSFRLDATSYTDDNLSVWPGSLERSGNVRVRPIPKHTVFSPEASPWHQFFHGEVDVLDALRQWTCHGLHAYPGHALSHQNCLPTIRQP</sequence>
<gene>
    <name evidence="2" type="ORF">CSOL1703_00005751</name>
</gene>
<protein>
    <recommendedName>
        <fullName evidence="4">Secreted protein</fullName>
    </recommendedName>
</protein>
<dbReference type="AlphaFoldDB" id="A0A9N9ZEN7"/>
<reference evidence="2" key="1">
    <citation type="submission" date="2021-10" db="EMBL/GenBank/DDBJ databases">
        <authorList>
            <person name="Piombo E."/>
        </authorList>
    </citation>
    <scope>NUCLEOTIDE SEQUENCE</scope>
</reference>
<name>A0A9N9ZEN7_9HYPO</name>
<feature type="signal peptide" evidence="1">
    <location>
        <begin position="1"/>
        <end position="21"/>
    </location>
</feature>
<feature type="chain" id="PRO_5040197770" description="Secreted protein" evidence="1">
    <location>
        <begin position="22"/>
        <end position="121"/>
    </location>
</feature>